<dbReference type="Gene3D" id="3.60.10.10">
    <property type="entry name" value="Endonuclease/exonuclease/phosphatase"/>
    <property type="match status" value="1"/>
</dbReference>
<feature type="non-terminal residue" evidence="4">
    <location>
        <position position="584"/>
    </location>
</feature>
<evidence type="ECO:0000256" key="1">
    <source>
        <dbReference type="SAM" id="Coils"/>
    </source>
</evidence>
<dbReference type="Pfam" id="PF14529">
    <property type="entry name" value="Exo_endo_phos_2"/>
    <property type="match status" value="1"/>
</dbReference>
<dbReference type="GeneID" id="89950586"/>
<dbReference type="AlphaFoldDB" id="A0AAN7DTC8"/>
<dbReference type="InterPro" id="IPR036691">
    <property type="entry name" value="Endo/exonu/phosph_ase_sf"/>
</dbReference>
<organism evidence="4 5">
    <name type="scientific">Mucor velutinosus</name>
    <dbReference type="NCBI Taxonomy" id="708070"/>
    <lineage>
        <taxon>Eukaryota</taxon>
        <taxon>Fungi</taxon>
        <taxon>Fungi incertae sedis</taxon>
        <taxon>Mucoromycota</taxon>
        <taxon>Mucoromycotina</taxon>
        <taxon>Mucoromycetes</taxon>
        <taxon>Mucorales</taxon>
        <taxon>Mucorineae</taxon>
        <taxon>Mucoraceae</taxon>
        <taxon>Mucor</taxon>
    </lineage>
</organism>
<dbReference type="GO" id="GO:0003824">
    <property type="term" value="F:catalytic activity"/>
    <property type="evidence" value="ECO:0007669"/>
    <property type="project" value="InterPro"/>
</dbReference>
<protein>
    <recommendedName>
        <fullName evidence="3">Endonuclease/exonuclease/phosphatase domain-containing protein</fullName>
    </recommendedName>
</protein>
<comment type="caution">
    <text evidence="4">The sequence shown here is derived from an EMBL/GenBank/DDBJ whole genome shotgun (WGS) entry which is preliminary data.</text>
</comment>
<dbReference type="SUPFAM" id="SSF56219">
    <property type="entry name" value="DNase I-like"/>
    <property type="match status" value="1"/>
</dbReference>
<dbReference type="InterPro" id="IPR005135">
    <property type="entry name" value="Endo/exonuclease/phosphatase"/>
</dbReference>
<evidence type="ECO:0000256" key="2">
    <source>
        <dbReference type="SAM" id="MobiDB-lite"/>
    </source>
</evidence>
<keyword evidence="5" id="KW-1185">Reference proteome</keyword>
<feature type="coiled-coil region" evidence="1">
    <location>
        <begin position="4"/>
        <end position="69"/>
    </location>
</feature>
<name>A0AAN7DTC8_9FUNG</name>
<evidence type="ECO:0000313" key="4">
    <source>
        <dbReference type="EMBL" id="KAK4521576.1"/>
    </source>
</evidence>
<reference evidence="4 5" key="1">
    <citation type="submission" date="2022-11" db="EMBL/GenBank/DDBJ databases">
        <title>Mucor velutinosus strain NIH1002 WGS.</title>
        <authorList>
            <person name="Subramanian P."/>
            <person name="Mullikin J.C."/>
            <person name="Segre J.A."/>
            <person name="Zelazny A.M."/>
        </authorList>
    </citation>
    <scope>NUCLEOTIDE SEQUENCE [LARGE SCALE GENOMIC DNA]</scope>
    <source>
        <strain evidence="4 5">NIH1002</strain>
    </source>
</reference>
<feature type="compositionally biased region" description="Polar residues" evidence="2">
    <location>
        <begin position="72"/>
        <end position="104"/>
    </location>
</feature>
<keyword evidence="1" id="KW-0175">Coiled coil</keyword>
<dbReference type="Proteomes" id="UP001304243">
    <property type="component" value="Unassembled WGS sequence"/>
</dbReference>
<sequence length="584" mass="64548">MLNNNQQSMDLNQLIQTVQQQQQQLVSLTERVQQHDNLLARLDLLEKENGELKNQLQAKDLAIEKLQGQLSSRRTNQGALSSSQVTPPQELVTTHQPDATQGSYASAARKGAQHRDPAVLPSDVLLQVVCSKPPPPKVNKDTNICFPATGVIGILLHIQYVEEFLACMRKCEADHIENFQPLDPNNIADPKYADLAIEEREQLIYEFTNTRALQTLSFLRPLNVSGVGKYFVSAGWISQEELDIAVSEAIGPTSHTPNNNPVHSFQVSLSLWNANGLRQSTVHDVLHHVQNTHVLLVTETWLTSGSFPTNWSQFHLYGSKVPGAFNRGSGGITAFVSPSCPFSVSQLPSYNAHTLSLKVGTLTVHCVYLPPPLSSDKVLSLLRSLPVTSDTILCGDFNARFGSLLGDTNANPRGTSLLPWLEESSLSILNESLAFGTPTFTTFRRQQEVHSIIDLFLTNIGEAALLHPQLVVESDLSLGSDHRLMVLTFERQWKLSKLRKKRPLGLLRESFRTSVAPLVGSLSGLVSAPPGVCPDIDAINDSLNQCLYESLDSSIGVKSGRPGHWKKYWTQEIEDAARERDTMY</sequence>
<dbReference type="RefSeq" id="XP_064688242.1">
    <property type="nucleotide sequence ID" value="XM_064826168.1"/>
</dbReference>
<feature type="domain" description="Endonuclease/exonuclease/phosphatase" evidence="3">
    <location>
        <begin position="363"/>
        <end position="485"/>
    </location>
</feature>
<proteinExistence type="predicted"/>
<dbReference type="EMBL" id="JASEJX010000002">
    <property type="protein sequence ID" value="KAK4521576.1"/>
    <property type="molecule type" value="Genomic_DNA"/>
</dbReference>
<evidence type="ECO:0000313" key="5">
    <source>
        <dbReference type="Proteomes" id="UP001304243"/>
    </source>
</evidence>
<feature type="region of interest" description="Disordered" evidence="2">
    <location>
        <begin position="72"/>
        <end position="113"/>
    </location>
</feature>
<evidence type="ECO:0000259" key="3">
    <source>
        <dbReference type="Pfam" id="PF14529"/>
    </source>
</evidence>
<gene>
    <name evidence="4" type="ORF">ATC70_006900</name>
</gene>
<accession>A0AAN7DTC8</accession>